<dbReference type="InterPro" id="IPR000961">
    <property type="entry name" value="AGC-kinase_C"/>
</dbReference>
<keyword evidence="4" id="KW-0808">Transferase</keyword>
<keyword evidence="2" id="KW-0723">Serine/threonine-protein kinase</keyword>
<evidence type="ECO:0000256" key="6">
    <source>
        <dbReference type="ARBA" id="ARBA00022777"/>
    </source>
</evidence>
<feature type="domain" description="AGC-kinase C-terminal" evidence="10">
    <location>
        <begin position="199"/>
        <end position="264"/>
    </location>
</feature>
<dbReference type="FunFam" id="1.10.510.10:FF:000074">
    <property type="entry name" value="G protein-coupled receptor kinase"/>
    <property type="match status" value="1"/>
</dbReference>
<dbReference type="PANTHER" id="PTHR24355:SF28">
    <property type="entry name" value="G PROTEIN-COUPLED RECEPTOR KINASE 2"/>
    <property type="match status" value="1"/>
</dbReference>
<dbReference type="GO" id="GO:0005737">
    <property type="term" value="C:cytoplasm"/>
    <property type="evidence" value="ECO:0007669"/>
    <property type="project" value="TreeGrafter"/>
</dbReference>
<dbReference type="PANTHER" id="PTHR24355">
    <property type="entry name" value="G PROTEIN-COUPLED RECEPTOR KINASE/RIBOSOMAL PROTEIN S6 KINASE"/>
    <property type="match status" value="1"/>
</dbReference>
<protein>
    <submittedName>
        <fullName evidence="12">G protein-coupled receptor kinase</fullName>
    </submittedName>
</protein>
<evidence type="ECO:0000256" key="7">
    <source>
        <dbReference type="ARBA" id="ARBA00022840"/>
    </source>
</evidence>
<dbReference type="AlphaFoldDB" id="A0A915MS85"/>
<dbReference type="WBParaSite" id="scaffold4745_cov344.g8623">
    <property type="protein sequence ID" value="scaffold4745_cov344.g8623"/>
    <property type="gene ID" value="scaffold4745_cov344.g8623"/>
</dbReference>
<dbReference type="GO" id="GO:0009966">
    <property type="term" value="P:regulation of signal transduction"/>
    <property type="evidence" value="ECO:0007669"/>
    <property type="project" value="TreeGrafter"/>
</dbReference>
<evidence type="ECO:0000256" key="2">
    <source>
        <dbReference type="ARBA" id="ARBA00022527"/>
    </source>
</evidence>
<keyword evidence="8" id="KW-1133">Transmembrane helix</keyword>
<evidence type="ECO:0000259" key="10">
    <source>
        <dbReference type="PROSITE" id="PS51285"/>
    </source>
</evidence>
<organism evidence="11 12">
    <name type="scientific">Meloidogyne javanica</name>
    <name type="common">Root-knot nematode worm</name>
    <dbReference type="NCBI Taxonomy" id="6303"/>
    <lineage>
        <taxon>Eukaryota</taxon>
        <taxon>Metazoa</taxon>
        <taxon>Ecdysozoa</taxon>
        <taxon>Nematoda</taxon>
        <taxon>Chromadorea</taxon>
        <taxon>Rhabditida</taxon>
        <taxon>Tylenchina</taxon>
        <taxon>Tylenchomorpha</taxon>
        <taxon>Tylenchoidea</taxon>
        <taxon>Meloidogynidae</taxon>
        <taxon>Meloidogyninae</taxon>
        <taxon>Meloidogyne</taxon>
        <taxon>Meloidogyne incognita group</taxon>
    </lineage>
</organism>
<keyword evidence="11" id="KW-1185">Reference proteome</keyword>
<feature type="domain" description="Protein kinase" evidence="9">
    <location>
        <begin position="1"/>
        <end position="189"/>
    </location>
</feature>
<dbReference type="PROSITE" id="PS50011">
    <property type="entry name" value="PROTEIN_KINASE_DOM"/>
    <property type="match status" value="1"/>
</dbReference>
<comment type="similarity">
    <text evidence="1">Belongs to the protein kinase superfamily. AGC Ser/Thr protein kinase family. GPRK subfamily.</text>
</comment>
<keyword evidence="6" id="KW-0418">Kinase</keyword>
<dbReference type="GO" id="GO:0004674">
    <property type="term" value="F:protein serine/threonine kinase activity"/>
    <property type="evidence" value="ECO:0007669"/>
    <property type="project" value="UniProtKB-KW"/>
</dbReference>
<dbReference type="Proteomes" id="UP000887561">
    <property type="component" value="Unplaced"/>
</dbReference>
<keyword evidence="5" id="KW-0547">Nucleotide-binding</keyword>
<dbReference type="GO" id="GO:0005524">
    <property type="term" value="F:ATP binding"/>
    <property type="evidence" value="ECO:0007669"/>
    <property type="project" value="UniProtKB-KW"/>
</dbReference>
<dbReference type="SUPFAM" id="SSF56112">
    <property type="entry name" value="Protein kinase-like (PK-like)"/>
    <property type="match status" value="1"/>
</dbReference>
<evidence type="ECO:0000256" key="5">
    <source>
        <dbReference type="ARBA" id="ARBA00022741"/>
    </source>
</evidence>
<dbReference type="InterPro" id="IPR011009">
    <property type="entry name" value="Kinase-like_dom_sf"/>
</dbReference>
<keyword evidence="3" id="KW-0597">Phosphoprotein</keyword>
<evidence type="ECO:0000256" key="1">
    <source>
        <dbReference type="ARBA" id="ARBA00009793"/>
    </source>
</evidence>
<reference evidence="12" key="1">
    <citation type="submission" date="2022-11" db="UniProtKB">
        <authorList>
            <consortium name="WormBaseParasite"/>
        </authorList>
    </citation>
    <scope>IDENTIFICATION</scope>
</reference>
<accession>A0A915MS85</accession>
<dbReference type="InterPro" id="IPR000719">
    <property type="entry name" value="Prot_kinase_dom"/>
</dbReference>
<dbReference type="Gene3D" id="1.10.510.10">
    <property type="entry name" value="Transferase(Phosphotransferase) domain 1"/>
    <property type="match status" value="1"/>
</dbReference>
<sequence length="347" mass="39971">MYALKKLEKKRVKKRHAESLTLNEKQILQRINSPFVVSLAYAYETKEALCLVLTLMNGGHVRISDLGLAVELKDNEPIKGRVGTVGYMAPEIVKNERYSYGVDWWGLGCLIYEMIEGKAPFRQRKEKVKREEVERRVREDTEKYGEKFTDAARTLCRGLLHKEPTLRLGCRRVGRPEDGAEELKAHPFFTQADARTGREPVPWKKMEAGKLAPPFCPDPHSVYAKDVLDIEQFSTVKGVRLDDGDKDFYKKFNTGSVSIPWQNEMIETECFRELNHFFINGVIVSDLRKDGGTANNAHLNSQHHSKMGEFFSRLFRRKCLLRAYLVIVFYVGLVFKKSDNLSFTRID</sequence>
<name>A0A915MS85_MELJA</name>
<dbReference type="Pfam" id="PF00069">
    <property type="entry name" value="Pkinase"/>
    <property type="match status" value="1"/>
</dbReference>
<keyword evidence="8" id="KW-0472">Membrane</keyword>
<dbReference type="PROSITE" id="PS51285">
    <property type="entry name" value="AGC_KINASE_CTER"/>
    <property type="match status" value="1"/>
</dbReference>
<dbReference type="SMART" id="SM00133">
    <property type="entry name" value="S_TK_X"/>
    <property type="match status" value="1"/>
</dbReference>
<evidence type="ECO:0000259" key="9">
    <source>
        <dbReference type="PROSITE" id="PS50011"/>
    </source>
</evidence>
<evidence type="ECO:0000256" key="4">
    <source>
        <dbReference type="ARBA" id="ARBA00022679"/>
    </source>
</evidence>
<dbReference type="Gene3D" id="3.30.200.20">
    <property type="entry name" value="Phosphorylase Kinase, domain 1"/>
    <property type="match status" value="2"/>
</dbReference>
<evidence type="ECO:0000256" key="3">
    <source>
        <dbReference type="ARBA" id="ARBA00022553"/>
    </source>
</evidence>
<proteinExistence type="inferred from homology"/>
<evidence type="ECO:0000256" key="8">
    <source>
        <dbReference type="SAM" id="Phobius"/>
    </source>
</evidence>
<keyword evidence="8" id="KW-0812">Transmembrane</keyword>
<keyword evidence="7" id="KW-0067">ATP-binding</keyword>
<evidence type="ECO:0000313" key="11">
    <source>
        <dbReference type="Proteomes" id="UP000887561"/>
    </source>
</evidence>
<evidence type="ECO:0000313" key="12">
    <source>
        <dbReference type="WBParaSite" id="scaffold4745_cov344.g8623"/>
    </source>
</evidence>
<feature type="transmembrane region" description="Helical" evidence="8">
    <location>
        <begin position="319"/>
        <end position="335"/>
    </location>
</feature>